<keyword evidence="2" id="KW-0723">Serine/threonine-protein kinase</keyword>
<dbReference type="GO" id="GO:0004674">
    <property type="term" value="F:protein serine/threonine kinase activity"/>
    <property type="evidence" value="ECO:0007669"/>
    <property type="project" value="UniProtKB-KW"/>
</dbReference>
<dbReference type="Gene3D" id="1.10.510.10">
    <property type="entry name" value="Transferase(Phosphotransferase) domain 1"/>
    <property type="match status" value="1"/>
</dbReference>
<dbReference type="InterPro" id="IPR033695">
    <property type="entry name" value="POLO_box_2"/>
</dbReference>
<feature type="domain" description="Protein kinase" evidence="11">
    <location>
        <begin position="276"/>
        <end position="528"/>
    </location>
</feature>
<feature type="region of interest" description="Disordered" evidence="10">
    <location>
        <begin position="591"/>
        <end position="614"/>
    </location>
</feature>
<dbReference type="Proteomes" id="UP000078540">
    <property type="component" value="Unassembled WGS sequence"/>
</dbReference>
<keyword evidence="4" id="KW-0677">Repeat</keyword>
<gene>
    <name evidence="13" type="ORF">ALC53_11619</name>
</gene>
<keyword evidence="3" id="KW-0808">Transferase</keyword>
<dbReference type="InterPro" id="IPR036947">
    <property type="entry name" value="POLO_box_dom_sf"/>
</dbReference>
<dbReference type="GO" id="GO:0000776">
    <property type="term" value="C:kinetochore"/>
    <property type="evidence" value="ECO:0007669"/>
    <property type="project" value="TreeGrafter"/>
</dbReference>
<evidence type="ECO:0000256" key="1">
    <source>
        <dbReference type="ARBA" id="ARBA00012424"/>
    </source>
</evidence>
<evidence type="ECO:0000256" key="3">
    <source>
        <dbReference type="ARBA" id="ARBA00022679"/>
    </source>
</evidence>
<proteinExistence type="predicted"/>
<dbReference type="GO" id="GO:0007052">
    <property type="term" value="P:mitotic spindle organization"/>
    <property type="evidence" value="ECO:0007669"/>
    <property type="project" value="TreeGrafter"/>
</dbReference>
<evidence type="ECO:0000313" key="13">
    <source>
        <dbReference type="EMBL" id="KYM77931.1"/>
    </source>
</evidence>
<accession>A0A195B0E6</accession>
<keyword evidence="6 13" id="KW-0418">Kinase</keyword>
<dbReference type="InterPro" id="IPR008271">
    <property type="entry name" value="Ser/Thr_kinase_AS"/>
</dbReference>
<evidence type="ECO:0000259" key="12">
    <source>
        <dbReference type="PROSITE" id="PS50078"/>
    </source>
</evidence>
<evidence type="ECO:0000256" key="2">
    <source>
        <dbReference type="ARBA" id="ARBA00022527"/>
    </source>
</evidence>
<dbReference type="SUPFAM" id="SSF56112">
    <property type="entry name" value="Protein kinase-like (PK-like)"/>
    <property type="match status" value="1"/>
</dbReference>
<dbReference type="InterPro" id="IPR000719">
    <property type="entry name" value="Prot_kinase_dom"/>
</dbReference>
<dbReference type="FunFam" id="3.30.200.20:FF:000042">
    <property type="entry name" value="Aurora kinase A"/>
    <property type="match status" value="1"/>
</dbReference>
<dbReference type="PROSITE" id="PS00108">
    <property type="entry name" value="PROTEIN_KINASE_ST"/>
    <property type="match status" value="1"/>
</dbReference>
<evidence type="ECO:0000256" key="10">
    <source>
        <dbReference type="SAM" id="MobiDB-lite"/>
    </source>
</evidence>
<evidence type="ECO:0000256" key="7">
    <source>
        <dbReference type="ARBA" id="ARBA00022840"/>
    </source>
</evidence>
<keyword evidence="5" id="KW-0547">Nucleotide-binding</keyword>
<evidence type="ECO:0000256" key="5">
    <source>
        <dbReference type="ARBA" id="ARBA00022741"/>
    </source>
</evidence>
<name>A0A195B0E6_9HYME</name>
<feature type="domain" description="POLO box" evidence="12">
    <location>
        <begin position="687"/>
        <end position="766"/>
    </location>
</feature>
<dbReference type="EC" id="2.7.11.21" evidence="1"/>
<evidence type="ECO:0000259" key="11">
    <source>
        <dbReference type="PROSITE" id="PS50011"/>
    </source>
</evidence>
<dbReference type="PANTHER" id="PTHR24345">
    <property type="entry name" value="SERINE/THREONINE-PROTEIN KINASE PLK"/>
    <property type="match status" value="1"/>
</dbReference>
<dbReference type="Pfam" id="PF00659">
    <property type="entry name" value="POLO_box"/>
    <property type="match status" value="2"/>
</dbReference>
<sequence length="885" mass="100143">MLPPSIIDVQGAIPRDVTTNSRGLLSETMCGTELRSAEVAATSCHVARYREEFDETIRTVSEPECSKRRIDSAGTGSTRSVPDGRSRQGFSKGSASLQSLVRRRSRRHGTSLPSEVELSSRQVIYPTVPSDLLKDIGGGGSAMFRNEEEARTATPTSTLIYATSSAQPSTSRTDNNLAQDVSTSASNVATTTGSNITSTTNGGRFGNVPVSLARTTSVVKAPGPSMSSSWNNSGEQESDYVVDPVQGNAYYKGQFLGKPTHPGHTPRRTRYIDLVASRTLSVLEGGFARVYLMTDVSNGNQYACKIIPKNRMQRIHMQKIAREIMIHKELNHVNVVQMHHYFEDNLNVYMLLEACPRKSLMHVLKYRGKVTEPEARYYMKQMVTGVAYIHSQKVVHRDLKPGNMFLSDRMIVKIGDFGLATRPDGQRRRVTICGTPNYIAPEVLYKQAYSYEADVWALGCILYALLVGQPPFDTATLKETYARICNNHYREVDDSIASRNGQDLIRWLLQSNPELRPSLERVKEHVYLTKEYVPASLPHTCCYQMPPASIIEPPSSPSSVSTVARNSEIKAQIWQQSLVYPDASLRYQQTIPTQQAQQQSQHQQHLLNRSQKSLQKESKVSNWLVRKLPKLPRFRQRLSSVLCPDHKKTGLVAQSVQMHRALEACVPEMKRNNACNPPTVEDIVPLFVTKWIDYSNKYGLGFQLSDRSVGVLFNDNTKISYTHDRRRVEYMTTDDEMTRYHRERDVSAPLQKKLELLRHFTEYMDDFLTEGGELKKYRAPPRQSKNACVPRMRRWLRTDKAIVMELTVPLLQVNFFVDHTKMVVSQESAGGRGYLITYIDTGRHASSYWLNDLRDLGCTPDLYERLYYVCKVTREFAELDNNTTA</sequence>
<feature type="domain" description="POLO box" evidence="12">
    <location>
        <begin position="791"/>
        <end position="878"/>
    </location>
</feature>
<dbReference type="InterPro" id="IPR033701">
    <property type="entry name" value="POLO_box_1"/>
</dbReference>
<evidence type="ECO:0000256" key="4">
    <source>
        <dbReference type="ARBA" id="ARBA00022737"/>
    </source>
</evidence>
<feature type="compositionally biased region" description="Polar residues" evidence="10">
    <location>
        <begin position="225"/>
        <end position="235"/>
    </location>
</feature>
<protein>
    <recommendedName>
        <fullName evidence="1">polo kinase</fullName>
        <ecNumber evidence="1">2.7.11.21</ecNumber>
    </recommendedName>
</protein>
<dbReference type="PROSITE" id="PS50011">
    <property type="entry name" value="PROTEIN_KINASE_DOM"/>
    <property type="match status" value="1"/>
</dbReference>
<comment type="catalytic activity">
    <reaction evidence="9">
        <text>L-seryl-[protein] + ATP = O-phospho-L-seryl-[protein] + ADP + H(+)</text>
        <dbReference type="Rhea" id="RHEA:17989"/>
        <dbReference type="Rhea" id="RHEA-COMP:9863"/>
        <dbReference type="Rhea" id="RHEA-COMP:11604"/>
        <dbReference type="ChEBI" id="CHEBI:15378"/>
        <dbReference type="ChEBI" id="CHEBI:29999"/>
        <dbReference type="ChEBI" id="CHEBI:30616"/>
        <dbReference type="ChEBI" id="CHEBI:83421"/>
        <dbReference type="ChEBI" id="CHEBI:456216"/>
        <dbReference type="EC" id="2.7.11.21"/>
    </reaction>
</comment>
<dbReference type="EMBL" id="KQ976691">
    <property type="protein sequence ID" value="KYM77931.1"/>
    <property type="molecule type" value="Genomic_DNA"/>
</dbReference>
<feature type="region of interest" description="Disordered" evidence="10">
    <location>
        <begin position="63"/>
        <end position="117"/>
    </location>
</feature>
<dbReference type="STRING" id="520822.A0A195B0E6"/>
<dbReference type="Gene3D" id="3.30.1120.30">
    <property type="entry name" value="POLO box domain"/>
    <property type="match status" value="2"/>
</dbReference>
<feature type="compositionally biased region" description="Low complexity" evidence="10">
    <location>
        <begin position="591"/>
        <end position="604"/>
    </location>
</feature>
<dbReference type="GO" id="GO:0000922">
    <property type="term" value="C:spindle pole"/>
    <property type="evidence" value="ECO:0007669"/>
    <property type="project" value="TreeGrafter"/>
</dbReference>
<comment type="catalytic activity">
    <reaction evidence="8">
        <text>L-threonyl-[protein] + ATP = O-phospho-L-threonyl-[protein] + ADP + H(+)</text>
        <dbReference type="Rhea" id="RHEA:46608"/>
        <dbReference type="Rhea" id="RHEA-COMP:11060"/>
        <dbReference type="Rhea" id="RHEA-COMP:11605"/>
        <dbReference type="ChEBI" id="CHEBI:15378"/>
        <dbReference type="ChEBI" id="CHEBI:30013"/>
        <dbReference type="ChEBI" id="CHEBI:30616"/>
        <dbReference type="ChEBI" id="CHEBI:61977"/>
        <dbReference type="ChEBI" id="CHEBI:456216"/>
        <dbReference type="EC" id="2.7.11.21"/>
    </reaction>
</comment>
<dbReference type="CDD" id="cd13117">
    <property type="entry name" value="POLO_box_2"/>
    <property type="match status" value="1"/>
</dbReference>
<dbReference type="SUPFAM" id="SSF82615">
    <property type="entry name" value="Polo-box domain"/>
    <property type="match status" value="2"/>
</dbReference>
<organism evidence="13 14">
    <name type="scientific">Atta colombica</name>
    <dbReference type="NCBI Taxonomy" id="520822"/>
    <lineage>
        <taxon>Eukaryota</taxon>
        <taxon>Metazoa</taxon>
        <taxon>Ecdysozoa</taxon>
        <taxon>Arthropoda</taxon>
        <taxon>Hexapoda</taxon>
        <taxon>Insecta</taxon>
        <taxon>Pterygota</taxon>
        <taxon>Neoptera</taxon>
        <taxon>Endopterygota</taxon>
        <taxon>Hymenoptera</taxon>
        <taxon>Apocrita</taxon>
        <taxon>Aculeata</taxon>
        <taxon>Formicoidea</taxon>
        <taxon>Formicidae</taxon>
        <taxon>Myrmicinae</taxon>
        <taxon>Atta</taxon>
    </lineage>
</organism>
<dbReference type="FunFam" id="1.10.510.10:FF:000571">
    <property type="entry name" value="Maternal embryonic leucine zipper kinase"/>
    <property type="match status" value="1"/>
</dbReference>
<evidence type="ECO:0000256" key="8">
    <source>
        <dbReference type="ARBA" id="ARBA00047802"/>
    </source>
</evidence>
<dbReference type="GO" id="GO:0005524">
    <property type="term" value="F:ATP binding"/>
    <property type="evidence" value="ECO:0007669"/>
    <property type="project" value="UniProtKB-KW"/>
</dbReference>
<dbReference type="CDD" id="cd13118">
    <property type="entry name" value="POLO_box_1"/>
    <property type="match status" value="1"/>
</dbReference>
<evidence type="ECO:0000256" key="6">
    <source>
        <dbReference type="ARBA" id="ARBA00022777"/>
    </source>
</evidence>
<dbReference type="SMART" id="SM00220">
    <property type="entry name" value="S_TKc"/>
    <property type="match status" value="1"/>
</dbReference>
<dbReference type="GO" id="GO:0005737">
    <property type="term" value="C:cytoplasm"/>
    <property type="evidence" value="ECO:0007669"/>
    <property type="project" value="TreeGrafter"/>
</dbReference>
<dbReference type="Pfam" id="PF00069">
    <property type="entry name" value="Pkinase"/>
    <property type="match status" value="1"/>
</dbReference>
<keyword evidence="7" id="KW-0067">ATP-binding</keyword>
<dbReference type="PANTHER" id="PTHR24345:SF0">
    <property type="entry name" value="CELL CYCLE SERINE_THREONINE-PROTEIN KINASE CDC5_MSD2"/>
    <property type="match status" value="1"/>
</dbReference>
<dbReference type="InterPro" id="IPR000959">
    <property type="entry name" value="POLO_box_dom"/>
</dbReference>
<dbReference type="GO" id="GO:0005813">
    <property type="term" value="C:centrosome"/>
    <property type="evidence" value="ECO:0007669"/>
    <property type="project" value="TreeGrafter"/>
</dbReference>
<feature type="region of interest" description="Disordered" evidence="10">
    <location>
        <begin position="219"/>
        <end position="238"/>
    </location>
</feature>
<dbReference type="PROSITE" id="PS50078">
    <property type="entry name" value="POLO_BOX"/>
    <property type="match status" value="2"/>
</dbReference>
<dbReference type="InterPro" id="IPR011009">
    <property type="entry name" value="Kinase-like_dom_sf"/>
</dbReference>
<keyword evidence="14" id="KW-1185">Reference proteome</keyword>
<evidence type="ECO:0000256" key="9">
    <source>
        <dbReference type="ARBA" id="ARBA00048347"/>
    </source>
</evidence>
<reference evidence="13 14" key="1">
    <citation type="submission" date="2015-09" db="EMBL/GenBank/DDBJ databases">
        <title>Atta colombica WGS genome.</title>
        <authorList>
            <person name="Nygaard S."/>
            <person name="Hu H."/>
            <person name="Boomsma J."/>
            <person name="Zhang G."/>
        </authorList>
    </citation>
    <scope>NUCLEOTIDE SEQUENCE [LARGE SCALE GENOMIC DNA]</scope>
    <source>
        <strain evidence="13">Treedump-2</strain>
        <tissue evidence="13">Whole body</tissue>
    </source>
</reference>
<dbReference type="AlphaFoldDB" id="A0A195B0E6"/>
<evidence type="ECO:0000313" key="14">
    <source>
        <dbReference type="Proteomes" id="UP000078540"/>
    </source>
</evidence>
<dbReference type="GO" id="GO:0005634">
    <property type="term" value="C:nucleus"/>
    <property type="evidence" value="ECO:0007669"/>
    <property type="project" value="TreeGrafter"/>
</dbReference>